<dbReference type="EC" id="3.4.23.43" evidence="9"/>
<feature type="transmembrane region" description="Helical" evidence="10">
    <location>
        <begin position="138"/>
        <end position="159"/>
    </location>
</feature>
<feature type="transmembrane region" description="Helical" evidence="10">
    <location>
        <begin position="214"/>
        <end position="239"/>
    </location>
</feature>
<evidence type="ECO:0000313" key="13">
    <source>
        <dbReference type="EMBL" id="CAO80614.1"/>
    </source>
</evidence>
<dbReference type="AlphaFoldDB" id="B0VGZ9"/>
<evidence type="ECO:0000256" key="1">
    <source>
        <dbReference type="ARBA" id="ARBA00004429"/>
    </source>
</evidence>
<keyword evidence="6 10" id="KW-1133">Transmembrane helix</keyword>
<evidence type="ECO:0000256" key="9">
    <source>
        <dbReference type="RuleBase" id="RU003794"/>
    </source>
</evidence>
<keyword evidence="7 10" id="KW-0472">Membrane</keyword>
<evidence type="ECO:0000259" key="12">
    <source>
        <dbReference type="Pfam" id="PF06750"/>
    </source>
</evidence>
<dbReference type="PRINTS" id="PR00864">
    <property type="entry name" value="PREPILNPTASE"/>
</dbReference>
<dbReference type="HOGENOM" id="CLU_057101_0_1_0"/>
<evidence type="ECO:0000256" key="7">
    <source>
        <dbReference type="ARBA" id="ARBA00023136"/>
    </source>
</evidence>
<sequence length="242" mass="27342">MGCALGSFFNVLIYRIPKKQSIIFPGSHCENCKRPIPFYQNIPIISYILLKGKCSKCGAKIHWHHIVVEIITPLLFLALFFRYGLHDFRFYKYILLFSFLIPIFFIDALHQIIPNVLSIPLLITGIIFVFIPGNDVGIINGLVTGAVVFCLLLFLAWAYQKIRGTEGLGGGDIWLFTALATYFGLTGIPYIFLLSALMGIIYFLIFIRDKSQPFAFGTFIALAAVLWSVIGEEIVFQLINFI</sequence>
<evidence type="ECO:0000259" key="11">
    <source>
        <dbReference type="Pfam" id="PF01478"/>
    </source>
</evidence>
<dbReference type="GO" id="GO:0006465">
    <property type="term" value="P:signal peptide processing"/>
    <property type="evidence" value="ECO:0007669"/>
    <property type="project" value="TreeGrafter"/>
</dbReference>
<protein>
    <recommendedName>
        <fullName evidence="9">Prepilin leader peptidase/N-methyltransferase</fullName>
        <ecNumber evidence="9">2.1.1.-</ecNumber>
        <ecNumber evidence="9">3.4.23.43</ecNumber>
    </recommendedName>
</protein>
<evidence type="ECO:0000256" key="4">
    <source>
        <dbReference type="ARBA" id="ARBA00022519"/>
    </source>
</evidence>
<keyword evidence="9" id="KW-0808">Transferase</keyword>
<dbReference type="KEGG" id="caci:CLOAM0731"/>
<evidence type="ECO:0000256" key="2">
    <source>
        <dbReference type="ARBA" id="ARBA00005801"/>
    </source>
</evidence>
<dbReference type="Pfam" id="PF06750">
    <property type="entry name" value="A24_N_bact"/>
    <property type="match status" value="1"/>
</dbReference>
<dbReference type="PANTHER" id="PTHR30487:SF0">
    <property type="entry name" value="PREPILIN LEADER PEPTIDASE_N-METHYLTRANSFERASE-RELATED"/>
    <property type="match status" value="1"/>
</dbReference>
<organism evidence="13 14">
    <name type="scientific">Cloacimonas acidaminovorans (strain Evry)</name>
    <dbReference type="NCBI Taxonomy" id="459349"/>
    <lineage>
        <taxon>Bacteria</taxon>
        <taxon>Pseudomonadati</taxon>
        <taxon>Candidatus Cloacimonadota</taxon>
        <taxon>Candidatus Cloacimonadia</taxon>
        <taxon>Candidatus Cloacimonadales</taxon>
        <taxon>Candidatus Cloacimonadaceae</taxon>
        <taxon>Candidatus Cloacimonas</taxon>
    </lineage>
</organism>
<dbReference type="GO" id="GO:0032259">
    <property type="term" value="P:methylation"/>
    <property type="evidence" value="ECO:0007669"/>
    <property type="project" value="UniProtKB-KW"/>
</dbReference>
<dbReference type="InterPro" id="IPR014032">
    <property type="entry name" value="Peptidase_A24A_bac"/>
</dbReference>
<comment type="similarity">
    <text evidence="2 8">Belongs to the peptidase A24 family.</text>
</comment>
<evidence type="ECO:0000256" key="6">
    <source>
        <dbReference type="ARBA" id="ARBA00022989"/>
    </source>
</evidence>
<feature type="domain" description="Prepilin peptidase A24 N-terminal" evidence="12">
    <location>
        <begin position="1"/>
        <end position="82"/>
    </location>
</feature>
<dbReference type="EC" id="2.1.1.-" evidence="9"/>
<dbReference type="PANTHER" id="PTHR30487">
    <property type="entry name" value="TYPE 4 PREPILIN-LIKE PROTEINS LEADER PEPTIDE-PROCESSING ENZYME"/>
    <property type="match status" value="1"/>
</dbReference>
<keyword evidence="9" id="KW-0645">Protease</keyword>
<evidence type="ECO:0000256" key="5">
    <source>
        <dbReference type="ARBA" id="ARBA00022692"/>
    </source>
</evidence>
<keyword evidence="9 13" id="KW-0378">Hydrolase</keyword>
<dbReference type="RefSeq" id="WP_015424473.1">
    <property type="nucleotide sequence ID" value="NC_020449.1"/>
</dbReference>
<evidence type="ECO:0000313" key="14">
    <source>
        <dbReference type="Proteomes" id="UP000002019"/>
    </source>
</evidence>
<keyword evidence="9" id="KW-0511">Multifunctional enzyme</keyword>
<dbReference type="Pfam" id="PF01478">
    <property type="entry name" value="Peptidase_A24"/>
    <property type="match status" value="1"/>
</dbReference>
<comment type="function">
    <text evidence="9">Plays an essential role in type IV pili and type II pseudopili formation by proteolytically removing the leader sequence from substrate proteins and subsequently monomethylating the alpha-amino group of the newly exposed N-terminal phenylalanine.</text>
</comment>
<dbReference type="GO" id="GO:0005886">
    <property type="term" value="C:plasma membrane"/>
    <property type="evidence" value="ECO:0007669"/>
    <property type="project" value="UniProtKB-SubCell"/>
</dbReference>
<feature type="transmembrane region" description="Helical" evidence="10">
    <location>
        <begin position="179"/>
        <end position="207"/>
    </location>
</feature>
<reference evidence="13 14" key="1">
    <citation type="journal article" date="2008" name="J. Bacteriol.">
        <title>'Candidatus Cloacamonas acidaminovorans': genome sequence reconstruction provides a first glimpse of a new bacterial division.</title>
        <authorList>
            <person name="Pelletier E."/>
            <person name="Kreimeyer A."/>
            <person name="Bocs S."/>
            <person name="Rouy Z."/>
            <person name="Gyapay G."/>
            <person name="Chouari R."/>
            <person name="Riviere D."/>
            <person name="Ganesan A."/>
            <person name="Daegelen P."/>
            <person name="Sghir A."/>
            <person name="Cohen G.N."/>
            <person name="Medigue C."/>
            <person name="Weissenbach J."/>
            <person name="Le Paslier D."/>
        </authorList>
    </citation>
    <scope>NUCLEOTIDE SEQUENCE [LARGE SCALE GENOMIC DNA]</scope>
    <source>
        <strain evidence="14">Evry</strain>
    </source>
</reference>
<dbReference type="GO" id="GO:0008168">
    <property type="term" value="F:methyltransferase activity"/>
    <property type="evidence" value="ECO:0007669"/>
    <property type="project" value="UniProtKB-KW"/>
</dbReference>
<dbReference type="GO" id="GO:0004190">
    <property type="term" value="F:aspartic-type endopeptidase activity"/>
    <property type="evidence" value="ECO:0007669"/>
    <property type="project" value="UniProtKB-EC"/>
</dbReference>
<keyword evidence="5 9" id="KW-0812">Transmembrane</keyword>
<evidence type="ECO:0000256" key="10">
    <source>
        <dbReference type="SAM" id="Phobius"/>
    </source>
</evidence>
<accession>B0VGZ9</accession>
<keyword evidence="4" id="KW-0997">Cell inner membrane</keyword>
<dbReference type="InterPro" id="IPR050882">
    <property type="entry name" value="Prepilin_peptidase/N-MTase"/>
</dbReference>
<dbReference type="STRING" id="459349.CLOAM0731"/>
<feature type="domain" description="Prepilin type IV endopeptidase peptidase" evidence="11">
    <location>
        <begin position="94"/>
        <end position="204"/>
    </location>
</feature>
<keyword evidence="14" id="KW-1185">Reference proteome</keyword>
<comment type="catalytic activity">
    <reaction evidence="9">
        <text>Typically cleaves a -Gly-|-Phe- bond to release an N-terminal, basic peptide of 5-8 residues from type IV prepilin, and then N-methylates the new N-terminal amino group, the methyl donor being S-adenosyl-L-methionine.</text>
        <dbReference type="EC" id="3.4.23.43"/>
    </reaction>
</comment>
<dbReference type="InterPro" id="IPR000045">
    <property type="entry name" value="Prepilin_IV_endopep_pep"/>
</dbReference>
<dbReference type="Proteomes" id="UP000002019">
    <property type="component" value="Chromosome"/>
</dbReference>
<dbReference type="OrthoDB" id="9789291at2"/>
<gene>
    <name evidence="13" type="ordered locus">CLOAM0731</name>
</gene>
<dbReference type="Gene3D" id="1.20.120.1220">
    <property type="match status" value="1"/>
</dbReference>
<feature type="transmembrane region" description="Helical" evidence="10">
    <location>
        <begin position="63"/>
        <end position="83"/>
    </location>
</feature>
<name>B0VGZ9_CLOAI</name>
<evidence type="ECO:0000256" key="8">
    <source>
        <dbReference type="RuleBase" id="RU003793"/>
    </source>
</evidence>
<dbReference type="eggNOG" id="COG1989">
    <property type="taxonomic scope" value="Bacteria"/>
</dbReference>
<evidence type="ECO:0000256" key="3">
    <source>
        <dbReference type="ARBA" id="ARBA00022475"/>
    </source>
</evidence>
<keyword evidence="9 13" id="KW-0489">Methyltransferase</keyword>
<proteinExistence type="inferred from homology"/>
<dbReference type="EMBL" id="CU466930">
    <property type="protein sequence ID" value="CAO80614.1"/>
    <property type="molecule type" value="Genomic_DNA"/>
</dbReference>
<feature type="transmembrane region" description="Helical" evidence="10">
    <location>
        <begin position="90"/>
        <end position="106"/>
    </location>
</feature>
<comment type="subcellular location">
    <subcellularLocation>
        <location evidence="1">Cell inner membrane</location>
        <topology evidence="1">Multi-pass membrane protein</topology>
    </subcellularLocation>
    <subcellularLocation>
        <location evidence="9">Cell membrane</location>
        <topology evidence="9">Multi-pass membrane protein</topology>
    </subcellularLocation>
</comment>
<feature type="transmembrane region" description="Helical" evidence="10">
    <location>
        <begin position="112"/>
        <end position="131"/>
    </location>
</feature>
<keyword evidence="3" id="KW-1003">Cell membrane</keyword>
<dbReference type="InterPro" id="IPR010627">
    <property type="entry name" value="Prepilin_pept_A24_N"/>
</dbReference>